<organism evidence="9 10">
    <name type="scientific">Enterovirga aerilata</name>
    <dbReference type="NCBI Taxonomy" id="2730920"/>
    <lineage>
        <taxon>Bacteria</taxon>
        <taxon>Pseudomonadati</taxon>
        <taxon>Pseudomonadota</taxon>
        <taxon>Alphaproteobacteria</taxon>
        <taxon>Hyphomicrobiales</taxon>
        <taxon>Methylobacteriaceae</taxon>
        <taxon>Enterovirga</taxon>
    </lineage>
</organism>
<gene>
    <name evidence="9" type="ORF">HJG44_09275</name>
</gene>
<keyword evidence="5 7" id="KW-1133">Transmembrane helix</keyword>
<feature type="transmembrane region" description="Helical" evidence="7">
    <location>
        <begin position="188"/>
        <end position="210"/>
    </location>
</feature>
<name>A0A849HYH1_9HYPH</name>
<dbReference type="Pfam" id="PF00528">
    <property type="entry name" value="BPD_transp_1"/>
    <property type="match status" value="1"/>
</dbReference>
<dbReference type="GO" id="GO:0005886">
    <property type="term" value="C:plasma membrane"/>
    <property type="evidence" value="ECO:0007669"/>
    <property type="project" value="UniProtKB-SubCell"/>
</dbReference>
<comment type="similarity">
    <text evidence="7">Belongs to the binding-protein-dependent transport system permease family.</text>
</comment>
<evidence type="ECO:0000256" key="3">
    <source>
        <dbReference type="ARBA" id="ARBA00022475"/>
    </source>
</evidence>
<dbReference type="EMBL" id="JABEPP010000002">
    <property type="protein sequence ID" value="NNM72576.1"/>
    <property type="molecule type" value="Genomic_DNA"/>
</dbReference>
<evidence type="ECO:0000256" key="1">
    <source>
        <dbReference type="ARBA" id="ARBA00004651"/>
    </source>
</evidence>
<keyword evidence="2 7" id="KW-0813">Transport</keyword>
<dbReference type="PANTHER" id="PTHR30151">
    <property type="entry name" value="ALKANE SULFONATE ABC TRANSPORTER-RELATED, MEMBRANE SUBUNIT"/>
    <property type="match status" value="1"/>
</dbReference>
<feature type="transmembrane region" description="Helical" evidence="7">
    <location>
        <begin position="114"/>
        <end position="138"/>
    </location>
</feature>
<comment type="subcellular location">
    <subcellularLocation>
        <location evidence="1 7">Cell membrane</location>
        <topology evidence="1 7">Multi-pass membrane protein</topology>
    </subcellularLocation>
</comment>
<feature type="transmembrane region" description="Helical" evidence="7">
    <location>
        <begin position="165"/>
        <end position="182"/>
    </location>
</feature>
<evidence type="ECO:0000256" key="7">
    <source>
        <dbReference type="RuleBase" id="RU363032"/>
    </source>
</evidence>
<dbReference type="PANTHER" id="PTHR30151:SF0">
    <property type="entry name" value="ABC TRANSPORTER PERMEASE PROTEIN MJ0413-RELATED"/>
    <property type="match status" value="1"/>
</dbReference>
<evidence type="ECO:0000259" key="8">
    <source>
        <dbReference type="PROSITE" id="PS50928"/>
    </source>
</evidence>
<feature type="transmembrane region" description="Helical" evidence="7">
    <location>
        <begin position="63"/>
        <end position="94"/>
    </location>
</feature>
<dbReference type="PROSITE" id="PS50928">
    <property type="entry name" value="ABC_TM1"/>
    <property type="match status" value="1"/>
</dbReference>
<protein>
    <submittedName>
        <fullName evidence="9">ABC transporter permease</fullName>
    </submittedName>
</protein>
<dbReference type="CDD" id="cd06261">
    <property type="entry name" value="TM_PBP2"/>
    <property type="match status" value="1"/>
</dbReference>
<dbReference type="InterPro" id="IPR035906">
    <property type="entry name" value="MetI-like_sf"/>
</dbReference>
<dbReference type="Gene3D" id="1.10.3720.10">
    <property type="entry name" value="MetI-like"/>
    <property type="match status" value="1"/>
</dbReference>
<comment type="caution">
    <text evidence="9">The sequence shown here is derived from an EMBL/GenBank/DDBJ whole genome shotgun (WGS) entry which is preliminary data.</text>
</comment>
<evidence type="ECO:0000313" key="10">
    <source>
        <dbReference type="Proteomes" id="UP000564885"/>
    </source>
</evidence>
<evidence type="ECO:0000313" key="9">
    <source>
        <dbReference type="EMBL" id="NNM72576.1"/>
    </source>
</evidence>
<dbReference type="GO" id="GO:0055085">
    <property type="term" value="P:transmembrane transport"/>
    <property type="evidence" value="ECO:0007669"/>
    <property type="project" value="InterPro"/>
</dbReference>
<feature type="domain" description="ABC transmembrane type-1" evidence="8">
    <location>
        <begin position="59"/>
        <end position="243"/>
    </location>
</feature>
<feature type="transmembrane region" description="Helical" evidence="7">
    <location>
        <begin position="222"/>
        <end position="242"/>
    </location>
</feature>
<dbReference type="InterPro" id="IPR000515">
    <property type="entry name" value="MetI-like"/>
</dbReference>
<proteinExistence type="inferred from homology"/>
<keyword evidence="4 7" id="KW-0812">Transmembrane</keyword>
<reference evidence="9 10" key="1">
    <citation type="submission" date="2020-04" db="EMBL/GenBank/DDBJ databases">
        <title>Enterovirga sp. isolate from soil.</title>
        <authorList>
            <person name="Chea S."/>
            <person name="Kim D.-U."/>
        </authorList>
    </citation>
    <scope>NUCLEOTIDE SEQUENCE [LARGE SCALE GENOMIC DNA]</scope>
    <source>
        <strain evidence="9 10">DB1703</strain>
    </source>
</reference>
<dbReference type="SUPFAM" id="SSF161098">
    <property type="entry name" value="MetI-like"/>
    <property type="match status" value="1"/>
</dbReference>
<accession>A0A849HYH1</accession>
<dbReference type="AlphaFoldDB" id="A0A849HYH1"/>
<evidence type="ECO:0000256" key="2">
    <source>
        <dbReference type="ARBA" id="ARBA00022448"/>
    </source>
</evidence>
<evidence type="ECO:0000256" key="5">
    <source>
        <dbReference type="ARBA" id="ARBA00022989"/>
    </source>
</evidence>
<keyword evidence="6 7" id="KW-0472">Membrane</keyword>
<dbReference type="Proteomes" id="UP000564885">
    <property type="component" value="Unassembled WGS sequence"/>
</dbReference>
<keyword evidence="3" id="KW-1003">Cell membrane</keyword>
<sequence>MRDRLLPRLLGILSIVALLGAWEVASRTGALNPVLMPRPSLVGLTLWEILVGGEFLGPLGHTLLLFAVGYGLACLIGITLGLLMGASPVIYGLFEPLVELIRPLPKSALVPALFLFLGIGPATMVTVVVLAAVFPVLINTLQGVRGIDPVLLDTARTFQCSRTRTLLSVVLPAAMPMILAGMRVGLGLGLVLVILAEMLAGESGLGYLILDLQRSFQIREMYAWIAVLAAVGGTLAVIFDWMDKRVVPWRGRA</sequence>
<evidence type="ECO:0000256" key="4">
    <source>
        <dbReference type="ARBA" id="ARBA00022692"/>
    </source>
</evidence>
<evidence type="ECO:0000256" key="6">
    <source>
        <dbReference type="ARBA" id="ARBA00023136"/>
    </source>
</evidence>
<keyword evidence="10" id="KW-1185">Reference proteome</keyword>